<dbReference type="Proteomes" id="UP001054837">
    <property type="component" value="Unassembled WGS sequence"/>
</dbReference>
<protein>
    <submittedName>
        <fullName evidence="1">Uncharacterized protein</fullName>
    </submittedName>
</protein>
<dbReference type="AlphaFoldDB" id="A0AAV4R3T9"/>
<proteinExistence type="predicted"/>
<gene>
    <name evidence="1" type="ORF">CDAR_61631</name>
</gene>
<evidence type="ECO:0000313" key="1">
    <source>
        <dbReference type="EMBL" id="GIY15659.1"/>
    </source>
</evidence>
<name>A0AAV4R3T9_9ARAC</name>
<accession>A0AAV4R3T9</accession>
<keyword evidence="2" id="KW-1185">Reference proteome</keyword>
<organism evidence="1 2">
    <name type="scientific">Caerostris darwini</name>
    <dbReference type="NCBI Taxonomy" id="1538125"/>
    <lineage>
        <taxon>Eukaryota</taxon>
        <taxon>Metazoa</taxon>
        <taxon>Ecdysozoa</taxon>
        <taxon>Arthropoda</taxon>
        <taxon>Chelicerata</taxon>
        <taxon>Arachnida</taxon>
        <taxon>Araneae</taxon>
        <taxon>Araneomorphae</taxon>
        <taxon>Entelegynae</taxon>
        <taxon>Araneoidea</taxon>
        <taxon>Araneidae</taxon>
        <taxon>Caerostris</taxon>
    </lineage>
</organism>
<reference evidence="1 2" key="1">
    <citation type="submission" date="2021-06" db="EMBL/GenBank/DDBJ databases">
        <title>Caerostris darwini draft genome.</title>
        <authorList>
            <person name="Kono N."/>
            <person name="Arakawa K."/>
        </authorList>
    </citation>
    <scope>NUCLEOTIDE SEQUENCE [LARGE SCALE GENOMIC DNA]</scope>
</reference>
<comment type="caution">
    <text evidence="1">The sequence shown here is derived from an EMBL/GenBank/DDBJ whole genome shotgun (WGS) entry which is preliminary data.</text>
</comment>
<dbReference type="EMBL" id="BPLQ01005561">
    <property type="protein sequence ID" value="GIY15659.1"/>
    <property type="molecule type" value="Genomic_DNA"/>
</dbReference>
<evidence type="ECO:0000313" key="2">
    <source>
        <dbReference type="Proteomes" id="UP001054837"/>
    </source>
</evidence>
<sequence>MCLAKYKPLRTELTVVSFYTSVRSGRKGDSRIVSTLSFPSCLVGLGAAPSTEAPKTIKWMDVCFPSKHLFFDLFRSHPFHLIISLQHFEHFEW</sequence>